<dbReference type="EMBL" id="JACCFM010000001">
    <property type="protein sequence ID" value="NYJ19066.1"/>
    <property type="molecule type" value="Genomic_DNA"/>
</dbReference>
<gene>
    <name evidence="3" type="ORF">HNR05_000857</name>
</gene>
<evidence type="ECO:0000313" key="4">
    <source>
        <dbReference type="Proteomes" id="UP000537260"/>
    </source>
</evidence>
<keyword evidence="2" id="KW-0812">Transmembrane</keyword>
<feature type="transmembrane region" description="Helical" evidence="2">
    <location>
        <begin position="12"/>
        <end position="34"/>
    </location>
</feature>
<evidence type="ECO:0000256" key="1">
    <source>
        <dbReference type="SAM" id="MobiDB-lite"/>
    </source>
</evidence>
<feature type="transmembrane region" description="Helical" evidence="2">
    <location>
        <begin position="108"/>
        <end position="126"/>
    </location>
</feature>
<dbReference type="AlphaFoldDB" id="A0A7Z0ECU7"/>
<comment type="caution">
    <text evidence="3">The sequence shown here is derived from an EMBL/GenBank/DDBJ whole genome shotgun (WGS) entry which is preliminary data.</text>
</comment>
<keyword evidence="2" id="KW-1133">Transmembrane helix</keyword>
<evidence type="ECO:0008006" key="5">
    <source>
        <dbReference type="Google" id="ProtNLM"/>
    </source>
</evidence>
<feature type="transmembrane region" description="Helical" evidence="2">
    <location>
        <begin position="168"/>
        <end position="194"/>
    </location>
</feature>
<feature type="transmembrane region" description="Helical" evidence="2">
    <location>
        <begin position="46"/>
        <end position="66"/>
    </location>
</feature>
<protein>
    <recommendedName>
        <fullName evidence="5">DUF4386 family protein</fullName>
    </recommendedName>
</protein>
<reference evidence="3 4" key="1">
    <citation type="submission" date="2020-07" db="EMBL/GenBank/DDBJ databases">
        <title>Sequencing the genomes of 1000 actinobacteria strains.</title>
        <authorList>
            <person name="Klenk H.-P."/>
        </authorList>
    </citation>
    <scope>NUCLEOTIDE SEQUENCE [LARGE SCALE GENOMIC DNA]</scope>
    <source>
        <strain evidence="3 4">LI1</strain>
    </source>
</reference>
<feature type="transmembrane region" description="Helical" evidence="2">
    <location>
        <begin position="78"/>
        <end position="102"/>
    </location>
</feature>
<organism evidence="3 4">
    <name type="scientific">Glaciibacter psychrotolerans</name>
    <dbReference type="NCBI Taxonomy" id="670054"/>
    <lineage>
        <taxon>Bacteria</taxon>
        <taxon>Bacillati</taxon>
        <taxon>Actinomycetota</taxon>
        <taxon>Actinomycetes</taxon>
        <taxon>Micrococcales</taxon>
        <taxon>Microbacteriaceae</taxon>
        <taxon>Glaciibacter</taxon>
    </lineage>
</organism>
<dbReference type="Proteomes" id="UP000537260">
    <property type="component" value="Unassembled WGS sequence"/>
</dbReference>
<keyword evidence="4" id="KW-1185">Reference proteome</keyword>
<accession>A0A7Z0ECU7</accession>
<evidence type="ECO:0000256" key="2">
    <source>
        <dbReference type="SAM" id="Phobius"/>
    </source>
</evidence>
<keyword evidence="2" id="KW-0472">Membrane</keyword>
<proteinExistence type="predicted"/>
<dbReference type="RefSeq" id="WP_179577886.1">
    <property type="nucleotide sequence ID" value="NZ_JACCFM010000001.1"/>
</dbReference>
<evidence type="ECO:0000313" key="3">
    <source>
        <dbReference type="EMBL" id="NYJ19066.1"/>
    </source>
</evidence>
<name>A0A7Z0ECU7_9MICO</name>
<feature type="transmembrane region" description="Helical" evidence="2">
    <location>
        <begin position="138"/>
        <end position="162"/>
    </location>
</feature>
<feature type="region of interest" description="Disordered" evidence="1">
    <location>
        <begin position="208"/>
        <end position="246"/>
    </location>
</feature>
<sequence>MSKFMRDAQAAWVAFAVALLGVIASVLLLLMFAVELPFNGPYGYGAGYEVLTAGASVLSAVLVLYLSRMARPGPSARVLAPALAILLIVEAAFALLLVLHLVAVEVSVAATLTVLVLEGIWLIWLNRRLGRLGAFSPFLSTFGWLIGACLTIGVPISVLGLLLPPLEILQLLVLGFGVFLAGGAWLVFSLWWLMVGVRLLRGPRNGQSGDASADEANESDSATTTHLRGRRRASIAAPADRPYSCA</sequence>